<gene>
    <name evidence="1" type="ORF">CPZ25_017370</name>
</gene>
<organism evidence="1 2">
    <name type="scientific">Eubacterium maltosivorans</name>
    <dbReference type="NCBI Taxonomy" id="2041044"/>
    <lineage>
        <taxon>Bacteria</taxon>
        <taxon>Bacillati</taxon>
        <taxon>Bacillota</taxon>
        <taxon>Clostridia</taxon>
        <taxon>Eubacteriales</taxon>
        <taxon>Eubacteriaceae</taxon>
        <taxon>Eubacterium</taxon>
    </lineage>
</organism>
<dbReference type="EMBL" id="CP029487">
    <property type="protein sequence ID" value="QCT73025.1"/>
    <property type="molecule type" value="Genomic_DNA"/>
</dbReference>
<name>A0A4P9CDK4_EUBML</name>
<proteinExistence type="predicted"/>
<evidence type="ECO:0000313" key="2">
    <source>
        <dbReference type="Proteomes" id="UP000218387"/>
    </source>
</evidence>
<dbReference type="KEGG" id="emt:CPZ25_017370"/>
<dbReference type="RefSeq" id="WP_058695652.1">
    <property type="nucleotide sequence ID" value="NZ_CABJDW020000007.1"/>
</dbReference>
<evidence type="ECO:0000313" key="1">
    <source>
        <dbReference type="EMBL" id="QCT73025.1"/>
    </source>
</evidence>
<keyword evidence="2" id="KW-1185">Reference proteome</keyword>
<protein>
    <submittedName>
        <fullName evidence="1">Uncharacterized protein</fullName>
    </submittedName>
</protein>
<dbReference type="Proteomes" id="UP000218387">
    <property type="component" value="Chromosome"/>
</dbReference>
<sequence length="65" mass="7763">MNRLGSGRAILRRKRPYTVRADCDLELELWARDEEEAEDQFNEYCEAVQYHHPELVLTLRGVRED</sequence>
<dbReference type="AlphaFoldDB" id="A0A4P9CDK4"/>
<reference evidence="1 2" key="1">
    <citation type="submission" date="2018-05" db="EMBL/GenBank/DDBJ databases">
        <title>Genome comparison of Eubacterium sp.</title>
        <authorList>
            <person name="Feng Y."/>
            <person name="Sanchez-Andrea I."/>
            <person name="Stams A.J.M."/>
            <person name="De Vos W.M."/>
        </authorList>
    </citation>
    <scope>NUCLEOTIDE SEQUENCE [LARGE SCALE GENOMIC DNA]</scope>
    <source>
        <strain evidence="1 2">YI</strain>
    </source>
</reference>
<accession>A0A4P9CDK4</accession>